<protein>
    <submittedName>
        <fullName evidence="1">Uncharacterized protein</fullName>
    </submittedName>
</protein>
<evidence type="ECO:0000313" key="2">
    <source>
        <dbReference type="Proteomes" id="UP000199749"/>
    </source>
</evidence>
<proteinExistence type="predicted"/>
<accession>A0AAC9UT88</accession>
<gene>
    <name evidence="1" type="ORF">CG419_09960</name>
</gene>
<dbReference type="EMBL" id="CP022474">
    <property type="protein sequence ID" value="ASN60922.1"/>
    <property type="molecule type" value="Genomic_DNA"/>
</dbReference>
<dbReference type="Proteomes" id="UP000199749">
    <property type="component" value="Chromosome"/>
</dbReference>
<dbReference type="AlphaFoldDB" id="A0AAC9UT88"/>
<reference evidence="1 2" key="1">
    <citation type="submission" date="2017-07" db="EMBL/GenBank/DDBJ databases">
        <title>Lactobacillus curvatus MRS6 whole genome.</title>
        <authorList>
            <person name="Jans C."/>
            <person name="Lagler S."/>
            <person name="Lacroix C."/>
            <person name="Meile L."/>
            <person name="Stevens M.J.A."/>
        </authorList>
    </citation>
    <scope>NUCLEOTIDE SEQUENCE [LARGE SCALE GENOMIC DNA]</scope>
    <source>
        <strain evidence="1 2">MRS6</strain>
    </source>
</reference>
<organism evidence="1 2">
    <name type="scientific">Latilactobacillus curvatus</name>
    <name type="common">Lactobacillus curvatus</name>
    <dbReference type="NCBI Taxonomy" id="28038"/>
    <lineage>
        <taxon>Bacteria</taxon>
        <taxon>Bacillati</taxon>
        <taxon>Bacillota</taxon>
        <taxon>Bacilli</taxon>
        <taxon>Lactobacillales</taxon>
        <taxon>Lactobacillaceae</taxon>
        <taxon>Latilactobacillus</taxon>
    </lineage>
</organism>
<sequence>MKGIIFGNGLNIKFGGKAYFNGKILRRGFSLLQQKKDVYSVVPPETLDFFKEMYKSVPDIIDGLYDNVDTSVKVELKHFKENYILKDITDIGSIGMEDYFLVLHLIFQYNRNFYRGTDNEMYYNVTAEQQAAECFRDLCLLGIYNGGKLDKLHTRYSAKFIEYINQFDSVFTTNYDVNLDAVYRGSVQHIHGQFDVLDQRYDPLSFRNMLSDNQFNKNNLINPEKYLFLHSTALMDYSGQHKFDKLMAEKNLNNITVQEIMKVPDSMVNIESKELAIEAKNKQKENPSLEFQYSKALEKYMDFSGELSIIGLSASNDNHIFVNHKKVKYMYYYYSAEDLKLAKRILPNGSIYKPVQELWDSFSS</sequence>
<evidence type="ECO:0000313" key="1">
    <source>
        <dbReference type="EMBL" id="ASN60922.1"/>
    </source>
</evidence>
<dbReference type="RefSeq" id="WP_089557271.1">
    <property type="nucleotide sequence ID" value="NZ_CP022474.1"/>
</dbReference>
<name>A0AAC9UT88_LATCU</name>